<evidence type="ECO:0000313" key="3">
    <source>
        <dbReference type="Proteomes" id="UP001291653"/>
    </source>
</evidence>
<proteinExistence type="predicted"/>
<accession>A0ABQ5NXU6</accession>
<evidence type="ECO:0000313" key="2">
    <source>
        <dbReference type="EMBL" id="GLF95204.1"/>
    </source>
</evidence>
<gene>
    <name evidence="2" type="ORF">SYYSPA8_12925</name>
</gene>
<dbReference type="EMBL" id="BSBI01000004">
    <property type="protein sequence ID" value="GLF95204.1"/>
    <property type="molecule type" value="Genomic_DNA"/>
</dbReference>
<dbReference type="RefSeq" id="WP_323447258.1">
    <property type="nucleotide sequence ID" value="NZ_BSBI01000004.1"/>
</dbReference>
<comment type="caution">
    <text evidence="2">The sequence shown here is derived from an EMBL/GenBank/DDBJ whole genome shotgun (WGS) entry which is preliminary data.</text>
</comment>
<reference evidence="2 3" key="1">
    <citation type="submission" date="2022-10" db="EMBL/GenBank/DDBJ databases">
        <title>Draft genome sequence of Streptomyces sp. YSPA8.</title>
        <authorList>
            <person name="Moriuchi R."/>
            <person name="Dohra H."/>
            <person name="Yamamura H."/>
            <person name="Kodani S."/>
        </authorList>
    </citation>
    <scope>NUCLEOTIDE SEQUENCE [LARGE SCALE GENOMIC DNA]</scope>
    <source>
        <strain evidence="2 3">YSPA8</strain>
    </source>
</reference>
<keyword evidence="3" id="KW-1185">Reference proteome</keyword>
<organism evidence="2 3">
    <name type="scientific">Streptomyces yaizuensis</name>
    <dbReference type="NCBI Taxonomy" id="2989713"/>
    <lineage>
        <taxon>Bacteria</taxon>
        <taxon>Bacillati</taxon>
        <taxon>Actinomycetota</taxon>
        <taxon>Actinomycetes</taxon>
        <taxon>Kitasatosporales</taxon>
        <taxon>Streptomycetaceae</taxon>
        <taxon>Streptomyces</taxon>
    </lineage>
</organism>
<feature type="region of interest" description="Disordered" evidence="1">
    <location>
        <begin position="174"/>
        <end position="193"/>
    </location>
</feature>
<protein>
    <submittedName>
        <fullName evidence="2">Uncharacterized protein</fullName>
    </submittedName>
</protein>
<dbReference type="Proteomes" id="UP001291653">
    <property type="component" value="Unassembled WGS sequence"/>
</dbReference>
<sequence>MHPSWSGLLLCRPGDLTPTGGLPPGGRHAPLDPFLSEELLHHARAARHQRAQDWTGPRELAGGPLVEWEALRLLWWVVDKRGWPGHRLAGAHGAAAAMEIALACDLPDHLQLLLRVLKKAADLGDAPRCHPALLHDRLCALARVPQRYGSQDTLLPGGWHMAEVDQPESLTLRRGQKGLPGPAPHWIPARGAS</sequence>
<name>A0ABQ5NXU6_9ACTN</name>
<evidence type="ECO:0000256" key="1">
    <source>
        <dbReference type="SAM" id="MobiDB-lite"/>
    </source>
</evidence>